<comment type="caution">
    <text evidence="1">The sequence shown here is derived from an EMBL/GenBank/DDBJ whole genome shotgun (WGS) entry which is preliminary data.</text>
</comment>
<evidence type="ECO:0000313" key="1">
    <source>
        <dbReference type="EMBL" id="RDL36945.1"/>
    </source>
</evidence>
<dbReference type="AlphaFoldDB" id="A0A370TN53"/>
<name>A0A370TN53_9HELO</name>
<dbReference type="RefSeq" id="XP_031869601.1">
    <property type="nucleotide sequence ID" value="XM_032013001.1"/>
</dbReference>
<accession>A0A370TN53</accession>
<gene>
    <name evidence="1" type="ORF">BP5553_04378</name>
</gene>
<dbReference type="GeneID" id="43597227"/>
<proteinExistence type="predicted"/>
<dbReference type="EMBL" id="NPIC01000003">
    <property type="protein sequence ID" value="RDL36945.1"/>
    <property type="molecule type" value="Genomic_DNA"/>
</dbReference>
<protein>
    <submittedName>
        <fullName evidence="1">Uncharacterized protein</fullName>
    </submittedName>
</protein>
<organism evidence="1 2">
    <name type="scientific">Venustampulla echinocandica</name>
    <dbReference type="NCBI Taxonomy" id="2656787"/>
    <lineage>
        <taxon>Eukaryota</taxon>
        <taxon>Fungi</taxon>
        <taxon>Dikarya</taxon>
        <taxon>Ascomycota</taxon>
        <taxon>Pezizomycotina</taxon>
        <taxon>Leotiomycetes</taxon>
        <taxon>Helotiales</taxon>
        <taxon>Pleuroascaceae</taxon>
        <taxon>Venustampulla</taxon>
    </lineage>
</organism>
<dbReference type="Proteomes" id="UP000254866">
    <property type="component" value="Unassembled WGS sequence"/>
</dbReference>
<sequence length="174" mass="19022">MSKRRRLVRRSESLVNVQAGTEDYGILIEDNKGDTKHRETLEWLRSLSLPTAQAVYNLMKSSLKPTSISQVPDPEREKLATLAASSYTSGRDGAWYTSWSTCEVIATTTNTISHPRWQVDVTAGPNSIGGKLKAVLPIGAWEALISLLGGKRQWKVQIAGAVGVFLIRATNGVV</sequence>
<evidence type="ECO:0000313" key="2">
    <source>
        <dbReference type="Proteomes" id="UP000254866"/>
    </source>
</evidence>
<reference evidence="1 2" key="1">
    <citation type="journal article" date="2018" name="IMA Fungus">
        <title>IMA Genome-F 9: Draft genome sequence of Annulohypoxylon stygium, Aspergillus mulundensis, Berkeleyomyces basicola (syn. Thielaviopsis basicola), Ceratocystis smalleyi, two Cercospora beticola strains, Coleophoma cylindrospora, Fusarium fracticaudum, Phialophora cf. hyalina, and Morchella septimelata.</title>
        <authorList>
            <person name="Wingfield B.D."/>
            <person name="Bills G.F."/>
            <person name="Dong Y."/>
            <person name="Huang W."/>
            <person name="Nel W.J."/>
            <person name="Swalarsk-Parry B.S."/>
            <person name="Vaghefi N."/>
            <person name="Wilken P.M."/>
            <person name="An Z."/>
            <person name="de Beer Z.W."/>
            <person name="De Vos L."/>
            <person name="Chen L."/>
            <person name="Duong T.A."/>
            <person name="Gao Y."/>
            <person name="Hammerbacher A."/>
            <person name="Kikkert J.R."/>
            <person name="Li Y."/>
            <person name="Li H."/>
            <person name="Li K."/>
            <person name="Li Q."/>
            <person name="Liu X."/>
            <person name="Ma X."/>
            <person name="Naidoo K."/>
            <person name="Pethybridge S.J."/>
            <person name="Sun J."/>
            <person name="Steenkamp E.T."/>
            <person name="van der Nest M.A."/>
            <person name="van Wyk S."/>
            <person name="Wingfield M.J."/>
            <person name="Xiong C."/>
            <person name="Yue Q."/>
            <person name="Zhang X."/>
        </authorList>
    </citation>
    <scope>NUCLEOTIDE SEQUENCE [LARGE SCALE GENOMIC DNA]</scope>
    <source>
        <strain evidence="1 2">BP 5553</strain>
    </source>
</reference>
<keyword evidence="2" id="KW-1185">Reference proteome</keyword>